<accession>A0A1H0TG35</accession>
<dbReference type="InterPro" id="IPR009197">
    <property type="entry name" value="MlrC"/>
</dbReference>
<dbReference type="Pfam" id="PF07364">
    <property type="entry name" value="DUF1485"/>
    <property type="match status" value="1"/>
</dbReference>
<dbReference type="InterPro" id="IPR015995">
    <property type="entry name" value="MlrC_N"/>
</dbReference>
<name>A0A1H0TG35_9BURK</name>
<dbReference type="GO" id="GO:0046872">
    <property type="term" value="F:metal ion binding"/>
    <property type="evidence" value="ECO:0007669"/>
    <property type="project" value="UniProtKB-KW"/>
</dbReference>
<evidence type="ECO:0000313" key="4">
    <source>
        <dbReference type="EMBL" id="SDP52568.1"/>
    </source>
</evidence>
<keyword evidence="5" id="KW-1185">Reference proteome</keyword>
<reference evidence="5" key="1">
    <citation type="submission" date="2016-10" db="EMBL/GenBank/DDBJ databases">
        <authorList>
            <person name="Varghese N."/>
            <person name="Submissions S."/>
        </authorList>
    </citation>
    <scope>NUCLEOTIDE SEQUENCE [LARGE SCALE GENOMIC DNA]</scope>
    <source>
        <strain evidence="5">DSM 17101</strain>
    </source>
</reference>
<keyword evidence="1" id="KW-0479">Metal-binding</keyword>
<organism evidence="4 5">
    <name type="scientific">Paracidovorax cattleyae</name>
    <dbReference type="NCBI Taxonomy" id="80868"/>
    <lineage>
        <taxon>Bacteria</taxon>
        <taxon>Pseudomonadati</taxon>
        <taxon>Pseudomonadota</taxon>
        <taxon>Betaproteobacteria</taxon>
        <taxon>Burkholderiales</taxon>
        <taxon>Comamonadaceae</taxon>
        <taxon>Paracidovorax</taxon>
    </lineage>
</organism>
<dbReference type="PIRSF" id="PIRSF012702">
    <property type="entry name" value="UCP012702"/>
    <property type="match status" value="1"/>
</dbReference>
<feature type="domain" description="Microcystin LR degradation protein MlrC C-terminal" evidence="2">
    <location>
        <begin position="298"/>
        <end position="480"/>
    </location>
</feature>
<evidence type="ECO:0000259" key="3">
    <source>
        <dbReference type="Pfam" id="PF07364"/>
    </source>
</evidence>
<evidence type="ECO:0000259" key="2">
    <source>
        <dbReference type="Pfam" id="PF07171"/>
    </source>
</evidence>
<dbReference type="GO" id="GO:0006508">
    <property type="term" value="P:proteolysis"/>
    <property type="evidence" value="ECO:0007669"/>
    <property type="project" value="UniProtKB-KW"/>
</dbReference>
<feature type="domain" description="Microcystin LR degradation protein MlrC N-terminal" evidence="3">
    <location>
        <begin position="4"/>
        <end position="285"/>
    </location>
</feature>
<dbReference type="Proteomes" id="UP000199317">
    <property type="component" value="Unassembled WGS sequence"/>
</dbReference>
<gene>
    <name evidence="4" type="ORF">SAMN04489708_11518</name>
</gene>
<proteinExistence type="inferred from homology"/>
<dbReference type="InterPro" id="IPR010799">
    <property type="entry name" value="MlrC_C"/>
</dbReference>
<dbReference type="AlphaFoldDB" id="A0A1H0TG35"/>
<dbReference type="GO" id="GO:0008237">
    <property type="term" value="F:metallopeptidase activity"/>
    <property type="evidence" value="ECO:0007669"/>
    <property type="project" value="UniProtKB-KW"/>
</dbReference>
<comment type="cofactor">
    <cofactor evidence="1">
        <name>Zn(2+)</name>
        <dbReference type="ChEBI" id="CHEBI:29105"/>
    </cofactor>
    <text evidence="1">Binds 1 zinc ion per subunit.</text>
</comment>
<keyword evidence="1" id="KW-0482">Metalloprotease</keyword>
<keyword evidence="1" id="KW-0378">Hydrolase</keyword>
<dbReference type="EMBL" id="FNJL01000015">
    <property type="protein sequence ID" value="SDP52568.1"/>
    <property type="molecule type" value="Genomic_DNA"/>
</dbReference>
<sequence>MTMKFLIARLNHETNTFSPVPTPLEAFSPSYGQQALQDNLGMRTAMAAFIDLARSLNAEMVTPVSAMANPSGPVHAAAYDELTRRIVEAAPGCDAILLDLHGAMVAENSPDGEGDLLERVRAAAPGVPVAVALDLHGNITPKMVAHADVMVGFKTYPHVDMYETGEHAGRLLLAMLQGRARYTVRWHPLPMMGHTLRSTTLQGAMLRAVDAARAAEAEGIPAATVFAGFSLADIEAPCMSVVVTADADDPAPAQAAADRIAATIWEERAEFIYDSEPLDASLRRARALAEGADRPVLLLDHSDNCMSGGTCDSMDVLQAALAEGLEDIAVGPLCDPEAVAELAAAGVGARIAVRLGNKVPLTQLAVAKEPVVVEGTVAAISDGEYTVTGPIYTGQRCAMGRTVLFDTGRACIVLTERTHEPWDLGVFSCVGVDPSAHRFVLLKSRMYCRPVFVPLSHALVECDSPTGVTSSNYALFPFRNVRRPVFPLDPA</sequence>
<protein>
    <recommendedName>
        <fullName evidence="1">Microcystinase C</fullName>
        <shortName evidence="1">MlrC</shortName>
    </recommendedName>
</protein>
<evidence type="ECO:0000313" key="5">
    <source>
        <dbReference type="Proteomes" id="UP000199317"/>
    </source>
</evidence>
<comment type="function">
    <text evidence="1">Involved in peptidolytic degradation of cyclic heptapeptide hepatotoxin microcystin (MC).</text>
</comment>
<evidence type="ECO:0000256" key="1">
    <source>
        <dbReference type="PIRNR" id="PIRNR012702"/>
    </source>
</evidence>
<comment type="similarity">
    <text evidence="1">Belongs to the peptidase M81 family.</text>
</comment>
<keyword evidence="1" id="KW-0645">Protease</keyword>
<dbReference type="Pfam" id="PF07171">
    <property type="entry name" value="MlrC_C"/>
    <property type="match status" value="1"/>
</dbReference>